<dbReference type="OrthoDB" id="9767875at2"/>
<dbReference type="GO" id="GO:0015031">
    <property type="term" value="P:protein transport"/>
    <property type="evidence" value="ECO:0007669"/>
    <property type="project" value="InterPro"/>
</dbReference>
<accession>A0A7X3G868</accession>
<dbReference type="Proteomes" id="UP000461595">
    <property type="component" value="Unassembled WGS sequence"/>
</dbReference>
<protein>
    <submittedName>
        <fullName evidence="1">Accessory Sec system protein Asp1</fullName>
    </submittedName>
</protein>
<organism evidence="1 2">
    <name type="scientific">Streptococcus danieliae</name>
    <dbReference type="NCBI Taxonomy" id="747656"/>
    <lineage>
        <taxon>Bacteria</taxon>
        <taxon>Bacillati</taxon>
        <taxon>Bacillota</taxon>
        <taxon>Bacilli</taxon>
        <taxon>Lactobacillales</taxon>
        <taxon>Streptococcaceae</taxon>
        <taxon>Streptococcus</taxon>
    </lineage>
</organism>
<dbReference type="AlphaFoldDB" id="A0A7X3G868"/>
<sequence>MFYFIPSWYNQSRPWYHNTQLWFRILEQMTFDDTVNQLKMFHQAQEKASLLVLNYQPQFRYYLHKQGLLQTPYWSFFDDIQNISSVHVRPVSFKELNWPAGVQFLYSPFAVVARLESVDLAIIHFAQDGNLFFIEFLEEGRSAKHYLFDDRGFLSSILYFDATGQELYQDYLNEGGIWQVREHLQPHELGQIEINPSGDHSFQKPYYADWPSLMRERLEVLAQTEVGPEDKLVVASHAQHNELILDVFPGQQKIFSFFGDRLELTDSPTTRVLLEQASLVVVDRKKQEKALRPLLVAAGRSPKMLLRIPPYDTRLRLGHSQMLREQKIYFYSDPLSQEELKATLEILLAFMAQQEDVSLALVTFDRMRDFGDLETWLTHKIQSHYDVADFFQVADEGNENQLEEDEVLEFSRISFELLTNETDMIKALDSARLVLDLGAEPDLYTQIASISAGLPQINRVATEFVSHQKNGWILSPEADLASALQFYLAGLANWNQSLVYSVQKMADYTSGRILEQWQELLNEEAQL</sequence>
<name>A0A7X3G868_9STRE</name>
<gene>
    <name evidence="1" type="primary">asp1</name>
    <name evidence="1" type="ORF">E5983_03980</name>
</gene>
<comment type="caution">
    <text evidence="1">The sequence shown here is derived from an EMBL/GenBank/DDBJ whole genome shotgun (WGS) entry which is preliminary data.</text>
</comment>
<dbReference type="RefSeq" id="WP_160332617.1">
    <property type="nucleotide sequence ID" value="NZ_WSRS01000025.1"/>
</dbReference>
<evidence type="ECO:0000313" key="1">
    <source>
        <dbReference type="EMBL" id="MVX58805.1"/>
    </source>
</evidence>
<dbReference type="Pfam" id="PF16993">
    <property type="entry name" value="Asp1"/>
    <property type="match status" value="1"/>
</dbReference>
<reference evidence="1 2" key="1">
    <citation type="submission" date="2019-12" db="EMBL/GenBank/DDBJ databases">
        <title>Microbes associate with the intestines of laboratory mice.</title>
        <authorList>
            <person name="Navarre W."/>
            <person name="Wong E."/>
        </authorList>
    </citation>
    <scope>NUCLEOTIDE SEQUENCE [LARGE SCALE GENOMIC DNA]</scope>
    <source>
        <strain evidence="1 2">NM51_B2-22</strain>
    </source>
</reference>
<dbReference type="InterPro" id="IPR022372">
    <property type="entry name" value="Accessory_SS_Asp1"/>
</dbReference>
<proteinExistence type="predicted"/>
<dbReference type="EMBL" id="WSRS01000025">
    <property type="protein sequence ID" value="MVX58805.1"/>
    <property type="molecule type" value="Genomic_DNA"/>
</dbReference>
<evidence type="ECO:0000313" key="2">
    <source>
        <dbReference type="Proteomes" id="UP000461595"/>
    </source>
</evidence>
<dbReference type="NCBIfam" id="TIGR03713">
    <property type="entry name" value="acc_sec_asp1"/>
    <property type="match status" value="1"/>
</dbReference>